<evidence type="ECO:0000313" key="2">
    <source>
        <dbReference type="EMBL" id="KAA9162981.1"/>
    </source>
</evidence>
<accession>A0A5N0VDM2</accession>
<dbReference type="InterPro" id="IPR011044">
    <property type="entry name" value="Quino_amine_DH_bsu"/>
</dbReference>
<dbReference type="EMBL" id="VMNW02000011">
    <property type="protein sequence ID" value="KAA9162981.1"/>
    <property type="molecule type" value="Genomic_DNA"/>
</dbReference>
<evidence type="ECO:0000313" key="3">
    <source>
        <dbReference type="Proteomes" id="UP000319769"/>
    </source>
</evidence>
<dbReference type="AlphaFoldDB" id="A0A5N0VDM2"/>
<feature type="chain" id="PRO_5024279067" description="YncE family protein" evidence="1">
    <location>
        <begin position="25"/>
        <end position="309"/>
    </location>
</feature>
<protein>
    <recommendedName>
        <fullName evidence="4">YncE family protein</fullName>
    </recommendedName>
</protein>
<evidence type="ECO:0008006" key="4">
    <source>
        <dbReference type="Google" id="ProtNLM"/>
    </source>
</evidence>
<feature type="signal peptide" evidence="1">
    <location>
        <begin position="1"/>
        <end position="24"/>
    </location>
</feature>
<dbReference type="InterPro" id="IPR006311">
    <property type="entry name" value="TAT_signal"/>
</dbReference>
<sequence length="309" mass="30713">MLARRALFALVAGLGALTVAPAAAAPKARTMPTGRGPSAVAVNSVTGAVYVANGDGSITVLGRDPVHVGGTPGDLAIDESTGRVYVANLLAGTVTVLDAAGALQSVVPSGVGAAVLDVASDDNKVYVGSGRTGSVGVVDTIGSVLDALLSGPGQGFGGVRVDAGRQLAYLTNIDGNSVEVLDLAAGDFVASIPVGQAPTGLALHTASNTLYVANSGIHHLSVVDCATRTERTTILLRSEASAVAVRQSDNTVYANGGPDGIVRIDGSGGKTSGELSLGINPGGVAVDQRTGTVYVTDPVHDQVHVIDGF</sequence>
<reference evidence="2" key="1">
    <citation type="submission" date="2019-09" db="EMBL/GenBank/DDBJ databases">
        <authorList>
            <person name="Teo W.F.A."/>
            <person name="Duangmal K."/>
        </authorList>
    </citation>
    <scope>NUCLEOTIDE SEQUENCE [LARGE SCALE GENOMIC DNA]</scope>
    <source>
        <strain evidence="2">K81G1</strain>
    </source>
</reference>
<dbReference type="OrthoDB" id="3612473at2"/>
<dbReference type="InterPro" id="IPR015943">
    <property type="entry name" value="WD40/YVTN_repeat-like_dom_sf"/>
</dbReference>
<keyword evidence="1" id="KW-0732">Signal</keyword>
<dbReference type="Gene3D" id="2.130.10.10">
    <property type="entry name" value="YVTN repeat-like/Quinoprotein amine dehydrogenase"/>
    <property type="match status" value="2"/>
</dbReference>
<proteinExistence type="predicted"/>
<dbReference type="SUPFAM" id="SSF50969">
    <property type="entry name" value="YVTN repeat-like/Quinoprotein amine dehydrogenase"/>
    <property type="match status" value="1"/>
</dbReference>
<evidence type="ECO:0000256" key="1">
    <source>
        <dbReference type="SAM" id="SignalP"/>
    </source>
</evidence>
<dbReference type="PANTHER" id="PTHR47197:SF3">
    <property type="entry name" value="DIHYDRO-HEME D1 DEHYDROGENASE"/>
    <property type="match status" value="1"/>
</dbReference>
<organism evidence="2 3">
    <name type="scientific">Amycolatopsis acidicola</name>
    <dbReference type="NCBI Taxonomy" id="2596893"/>
    <lineage>
        <taxon>Bacteria</taxon>
        <taxon>Bacillati</taxon>
        <taxon>Actinomycetota</taxon>
        <taxon>Actinomycetes</taxon>
        <taxon>Pseudonocardiales</taxon>
        <taxon>Pseudonocardiaceae</taxon>
        <taxon>Amycolatopsis</taxon>
    </lineage>
</organism>
<dbReference type="Proteomes" id="UP000319769">
    <property type="component" value="Unassembled WGS sequence"/>
</dbReference>
<gene>
    <name evidence="2" type="ORF">FPZ12_010780</name>
</gene>
<name>A0A5N0VDM2_9PSEU</name>
<comment type="caution">
    <text evidence="2">The sequence shown here is derived from an EMBL/GenBank/DDBJ whole genome shotgun (WGS) entry which is preliminary data.</text>
</comment>
<dbReference type="InterPro" id="IPR051200">
    <property type="entry name" value="Host-pathogen_enzymatic-act"/>
</dbReference>
<dbReference type="PROSITE" id="PS51318">
    <property type="entry name" value="TAT"/>
    <property type="match status" value="1"/>
</dbReference>
<keyword evidence="3" id="KW-1185">Reference proteome</keyword>
<dbReference type="RefSeq" id="WP_144751888.1">
    <property type="nucleotide sequence ID" value="NZ_VMNW02000011.1"/>
</dbReference>
<dbReference type="PANTHER" id="PTHR47197">
    <property type="entry name" value="PROTEIN NIRF"/>
    <property type="match status" value="1"/>
</dbReference>